<sequence>MTTTKKTVGVIAIAGLRDLDAHVVMVAAMWGGVHYYSLAFRMANFEQPDSKAILLFLPHKDRFEDVKN</sequence>
<keyword evidence="2" id="KW-1185">Reference proteome</keyword>
<comment type="caution">
    <text evidence="1">The sequence shown here is derived from an EMBL/GenBank/DDBJ whole genome shotgun (WGS) entry which is preliminary data.</text>
</comment>
<evidence type="ECO:0000313" key="2">
    <source>
        <dbReference type="Proteomes" id="UP001220010"/>
    </source>
</evidence>
<name>A0ABT5X5W3_9EURY</name>
<reference evidence="1 2" key="1">
    <citation type="submission" date="2023-03" db="EMBL/GenBank/DDBJ databases">
        <title>WGS of Methanotrichaceae archaeon Mx.</title>
        <authorList>
            <person name="Sorokin D.Y."/>
            <person name="Merkel A.Y."/>
        </authorList>
    </citation>
    <scope>NUCLEOTIDE SEQUENCE [LARGE SCALE GENOMIC DNA]</scope>
    <source>
        <strain evidence="1 2">Mx</strain>
    </source>
</reference>
<evidence type="ECO:0000313" key="1">
    <source>
        <dbReference type="EMBL" id="MDF0590088.1"/>
    </source>
</evidence>
<gene>
    <name evidence="1" type="ORF">P0O15_02705</name>
</gene>
<dbReference type="EMBL" id="JARFPK010000007">
    <property type="protein sequence ID" value="MDF0590088.1"/>
    <property type="molecule type" value="Genomic_DNA"/>
</dbReference>
<accession>A0ABT5X5W3</accession>
<dbReference type="Proteomes" id="UP001220010">
    <property type="component" value="Unassembled WGS sequence"/>
</dbReference>
<organism evidence="1 2">
    <name type="scientific">Candidatus Methanocrinis natronophilus</name>
    <dbReference type="NCBI Taxonomy" id="3033396"/>
    <lineage>
        <taxon>Archaea</taxon>
        <taxon>Methanobacteriati</taxon>
        <taxon>Methanobacteriota</taxon>
        <taxon>Stenosarchaea group</taxon>
        <taxon>Methanomicrobia</taxon>
        <taxon>Methanotrichales</taxon>
        <taxon>Methanotrichaceae</taxon>
        <taxon>Methanocrinis</taxon>
    </lineage>
</organism>
<dbReference type="RefSeq" id="WP_316965848.1">
    <property type="nucleotide sequence ID" value="NZ_JARFPK010000007.1"/>
</dbReference>
<proteinExistence type="predicted"/>
<protein>
    <submittedName>
        <fullName evidence="1">Uncharacterized protein</fullName>
    </submittedName>
</protein>